<dbReference type="Gene3D" id="3.40.190.10">
    <property type="entry name" value="Periplasmic binding protein-like II"/>
    <property type="match status" value="1"/>
</dbReference>
<feature type="domain" description="PBP" evidence="1">
    <location>
        <begin position="88"/>
        <end position="268"/>
    </location>
</feature>
<comment type="caution">
    <text evidence="3">The sequence shown here is derived from an EMBL/GenBank/DDBJ whole genome shotgun (WGS) entry which is preliminary data.</text>
</comment>
<dbReference type="AlphaFoldDB" id="A0A8J7SBY9"/>
<dbReference type="InterPro" id="IPR024370">
    <property type="entry name" value="PBP_domain"/>
</dbReference>
<reference evidence="3" key="1">
    <citation type="submission" date="2020-12" db="EMBL/GenBank/DDBJ databases">
        <title>Bacterial taxonomy.</title>
        <authorList>
            <person name="Pan X."/>
        </authorList>
    </citation>
    <scope>NUCLEOTIDE SEQUENCE</scope>
    <source>
        <strain evidence="3">M0105</strain>
    </source>
</reference>
<dbReference type="InterPro" id="IPR010093">
    <property type="entry name" value="SinI_DNA-bd"/>
</dbReference>
<proteinExistence type="predicted"/>
<dbReference type="EMBL" id="JAEHHL010000004">
    <property type="protein sequence ID" value="MBK0399197.1"/>
    <property type="molecule type" value="Genomic_DNA"/>
</dbReference>
<dbReference type="PANTHER" id="PTHR38431">
    <property type="entry name" value="BLL2305 PROTEIN"/>
    <property type="match status" value="1"/>
</dbReference>
<dbReference type="InterPro" id="IPR041657">
    <property type="entry name" value="HTH_17"/>
</dbReference>
<sequence>MTVATLNPAYLTTRELADLLRIKERKVYDLAANGDVPCVRVVGKLLFPRSEVEAWIAASRSGPGAAAAAPPPIIVGSHDPLLDWALRESGSGLAAFLDGSLDGLERFARREAMACGLHLHEADGAWNVNTLAARMPGEPVVLVEFARRRRGLIVAPGNPLGIGGIEDLAGRRVARRQAEAASQRLFEERASAAGLDLEALAGPLTPARTEADLAQVVREGKADAAFGIAAAARQLGLDFVPMIDERFDLAVWRRSWFEPSFQRFLRFLSTDEFRNRAAESGGYAIAALGAVHYNAAVG</sequence>
<gene>
    <name evidence="3" type="ORF">H0I76_08350</name>
</gene>
<dbReference type="NCBIfam" id="TIGR01764">
    <property type="entry name" value="excise"/>
    <property type="match status" value="1"/>
</dbReference>
<dbReference type="Pfam" id="PF12727">
    <property type="entry name" value="PBP_like"/>
    <property type="match status" value="1"/>
</dbReference>
<organism evidence="3 4">
    <name type="scientific">Thermohalobaculum xanthum</name>
    <dbReference type="NCBI Taxonomy" id="2753746"/>
    <lineage>
        <taxon>Bacteria</taxon>
        <taxon>Pseudomonadati</taxon>
        <taxon>Pseudomonadota</taxon>
        <taxon>Alphaproteobacteria</taxon>
        <taxon>Rhodobacterales</taxon>
        <taxon>Paracoccaceae</taxon>
        <taxon>Thermohalobaculum</taxon>
    </lineage>
</organism>
<dbReference type="SUPFAM" id="SSF53850">
    <property type="entry name" value="Periplasmic binding protein-like II"/>
    <property type="match status" value="1"/>
</dbReference>
<dbReference type="Pfam" id="PF12728">
    <property type="entry name" value="HTH_17"/>
    <property type="match status" value="1"/>
</dbReference>
<evidence type="ECO:0000313" key="4">
    <source>
        <dbReference type="Proteomes" id="UP000655420"/>
    </source>
</evidence>
<dbReference type="GO" id="GO:0003677">
    <property type="term" value="F:DNA binding"/>
    <property type="evidence" value="ECO:0007669"/>
    <property type="project" value="InterPro"/>
</dbReference>
<dbReference type="RefSeq" id="WP_200609228.1">
    <property type="nucleotide sequence ID" value="NZ_JAEHHL010000004.1"/>
</dbReference>
<evidence type="ECO:0000313" key="3">
    <source>
        <dbReference type="EMBL" id="MBK0399197.1"/>
    </source>
</evidence>
<accession>A0A8J7SBY9</accession>
<dbReference type="Proteomes" id="UP000655420">
    <property type="component" value="Unassembled WGS sequence"/>
</dbReference>
<evidence type="ECO:0000259" key="1">
    <source>
        <dbReference type="Pfam" id="PF12727"/>
    </source>
</evidence>
<keyword evidence="4" id="KW-1185">Reference proteome</keyword>
<feature type="domain" description="Helix-turn-helix" evidence="2">
    <location>
        <begin position="10"/>
        <end position="58"/>
    </location>
</feature>
<protein>
    <submittedName>
        <fullName evidence="3">Helix-turn-helix transcriptional regulator</fullName>
    </submittedName>
</protein>
<name>A0A8J7SBY9_9RHOB</name>
<evidence type="ECO:0000259" key="2">
    <source>
        <dbReference type="Pfam" id="PF12728"/>
    </source>
</evidence>
<dbReference type="PANTHER" id="PTHR38431:SF1">
    <property type="entry name" value="BLL2305 PROTEIN"/>
    <property type="match status" value="1"/>
</dbReference>